<evidence type="ECO:0000256" key="5">
    <source>
        <dbReference type="ARBA" id="ARBA00023274"/>
    </source>
</evidence>
<evidence type="ECO:0000256" key="2">
    <source>
        <dbReference type="ARBA" id="ARBA00022730"/>
    </source>
</evidence>
<dbReference type="GO" id="GO:0006412">
    <property type="term" value="P:translation"/>
    <property type="evidence" value="ECO:0007669"/>
    <property type="project" value="InterPro"/>
</dbReference>
<reference evidence="8" key="2">
    <citation type="submission" date="2016-06" db="EMBL/GenBank/DDBJ databases">
        <title>Genomic and phylogenetic analysis of Gastroclonium compressum supports its reinstatement to Coeloseira (Champiaceae, Rhodophyta).</title>
        <authorList>
            <person name="Kilpatrick Z."/>
            <person name="Hughey J.R."/>
        </authorList>
    </citation>
    <scope>NUCLEOTIDE SEQUENCE</scope>
</reference>
<dbReference type="PROSITE" id="PS01169">
    <property type="entry name" value="RIBOSOMAL_L21"/>
    <property type="match status" value="1"/>
</dbReference>
<proteinExistence type="inferred from homology"/>
<comment type="similarity">
    <text evidence="1">Belongs to the bacterial ribosomal protein bL21 family.</text>
</comment>
<dbReference type="GO" id="GO:1990904">
    <property type="term" value="C:ribonucleoprotein complex"/>
    <property type="evidence" value="ECO:0007669"/>
    <property type="project" value="UniProtKB-KW"/>
</dbReference>
<reference evidence="8" key="1">
    <citation type="submission" date="2015-11" db="EMBL/GenBank/DDBJ databases">
        <authorList>
            <person name="Zhang Y."/>
            <person name="Guo Z."/>
        </authorList>
    </citation>
    <scope>NUCLEOTIDE SEQUENCE</scope>
</reference>
<dbReference type="InterPro" id="IPR001787">
    <property type="entry name" value="Ribosomal_bL21"/>
</dbReference>
<dbReference type="EMBL" id="KU053957">
    <property type="protein sequence ID" value="ANH09531.1"/>
    <property type="molecule type" value="Genomic_DNA"/>
</dbReference>
<keyword evidence="4 8" id="KW-0689">Ribosomal protein</keyword>
<dbReference type="SUPFAM" id="SSF141091">
    <property type="entry name" value="L21p-like"/>
    <property type="match status" value="1"/>
</dbReference>
<keyword evidence="2" id="KW-0699">rRNA-binding</keyword>
<evidence type="ECO:0000256" key="1">
    <source>
        <dbReference type="ARBA" id="ARBA00008563"/>
    </source>
</evidence>
<keyword evidence="5" id="KW-0687">Ribonucleoprotein</keyword>
<dbReference type="InterPro" id="IPR028909">
    <property type="entry name" value="bL21-like"/>
</dbReference>
<dbReference type="HAMAP" id="MF_01363">
    <property type="entry name" value="Ribosomal_bL21"/>
    <property type="match status" value="1"/>
</dbReference>
<evidence type="ECO:0000256" key="7">
    <source>
        <dbReference type="ARBA" id="ARBA00044129"/>
    </source>
</evidence>
<dbReference type="AlphaFoldDB" id="A0A173FZS4"/>
<accession>A0A173FZS4</accession>
<keyword evidence="3" id="KW-0694">RNA-binding</keyword>
<dbReference type="GO" id="GO:0005840">
    <property type="term" value="C:ribosome"/>
    <property type="evidence" value="ECO:0007669"/>
    <property type="project" value="UniProtKB-KW"/>
</dbReference>
<gene>
    <name evidence="8" type="primary">rpl21</name>
</gene>
<dbReference type="InterPro" id="IPR018258">
    <property type="entry name" value="Ribosomal_bL21_CS"/>
</dbReference>
<evidence type="ECO:0000313" key="8">
    <source>
        <dbReference type="EMBL" id="ANH09531.1"/>
    </source>
</evidence>
<protein>
    <recommendedName>
        <fullName evidence="7">Large ribosomal subunit protein bL21m</fullName>
    </recommendedName>
    <alternativeName>
        <fullName evidence="6">50S ribosomal protein L21, chloroplastic</fullName>
    </alternativeName>
</protein>
<geneLocation type="plastid" evidence="8"/>
<name>A0A173FZS4_GASCM</name>
<dbReference type="GO" id="GO:0019843">
    <property type="term" value="F:rRNA binding"/>
    <property type="evidence" value="ECO:0007669"/>
    <property type="project" value="UniProtKB-KW"/>
</dbReference>
<evidence type="ECO:0000256" key="6">
    <source>
        <dbReference type="ARBA" id="ARBA00035397"/>
    </source>
</evidence>
<evidence type="ECO:0000256" key="3">
    <source>
        <dbReference type="ARBA" id="ARBA00022884"/>
    </source>
</evidence>
<dbReference type="GeneID" id="27983083"/>
<dbReference type="GO" id="GO:0003735">
    <property type="term" value="F:structural constituent of ribosome"/>
    <property type="evidence" value="ECO:0007669"/>
    <property type="project" value="InterPro"/>
</dbReference>
<sequence length="106" mass="12326">MRYAIIEAGGRQIWVKPGQFYDINYITAQPGDIIKLNRVLLINTNDQVIIGKPCIKNFYIKAKILKHIKSKKTVVFKMKAKKNQQTKTGHRQNKTRIFIEQVVNLN</sequence>
<dbReference type="Pfam" id="PF00829">
    <property type="entry name" value="Ribosomal_L21p"/>
    <property type="match status" value="1"/>
</dbReference>
<dbReference type="RefSeq" id="YP_009257448.1">
    <property type="nucleotide sequence ID" value="NC_030338.1"/>
</dbReference>
<dbReference type="GO" id="GO:0005737">
    <property type="term" value="C:cytoplasm"/>
    <property type="evidence" value="ECO:0007669"/>
    <property type="project" value="UniProtKB-ARBA"/>
</dbReference>
<keyword evidence="8" id="KW-0934">Plastid</keyword>
<dbReference type="PANTHER" id="PTHR21349:SF0">
    <property type="entry name" value="LARGE RIBOSOMAL SUBUNIT PROTEIN BL21M"/>
    <property type="match status" value="1"/>
</dbReference>
<evidence type="ECO:0000256" key="4">
    <source>
        <dbReference type="ARBA" id="ARBA00022980"/>
    </source>
</evidence>
<dbReference type="InterPro" id="IPR036164">
    <property type="entry name" value="bL21-like_sf"/>
</dbReference>
<dbReference type="NCBIfam" id="TIGR00061">
    <property type="entry name" value="L21"/>
    <property type="match status" value="1"/>
</dbReference>
<organism evidence="8">
    <name type="scientific">Gastroclonium compressum</name>
    <name type="common">Red alga</name>
    <name type="synonym">Coeloseira compressa</name>
    <dbReference type="NCBI Taxonomy" id="1852973"/>
    <lineage>
        <taxon>Eukaryota</taxon>
        <taxon>Rhodophyta</taxon>
        <taxon>Florideophyceae</taxon>
        <taxon>Rhodymeniophycidae</taxon>
        <taxon>Rhodymeniales</taxon>
        <taxon>Champiaceae</taxon>
        <taxon>Coeloseira</taxon>
    </lineage>
</organism>
<dbReference type="PANTHER" id="PTHR21349">
    <property type="entry name" value="50S RIBOSOMAL PROTEIN L21"/>
    <property type="match status" value="1"/>
</dbReference>